<dbReference type="EMBL" id="BLIN01000005">
    <property type="protein sequence ID" value="GFE08380.1"/>
    <property type="molecule type" value="Genomic_DNA"/>
</dbReference>
<gene>
    <name evidence="2" type="ORF">Scani_46480</name>
</gene>
<evidence type="ECO:0000313" key="2">
    <source>
        <dbReference type="EMBL" id="GFE08380.1"/>
    </source>
</evidence>
<proteinExistence type="predicted"/>
<dbReference type="AlphaFoldDB" id="A0A640SB61"/>
<comment type="caution">
    <text evidence="2">The sequence shown here is derived from an EMBL/GenBank/DDBJ whole genome shotgun (WGS) entry which is preliminary data.</text>
</comment>
<accession>A0A640SB61</accession>
<evidence type="ECO:0000256" key="1">
    <source>
        <dbReference type="SAM" id="MobiDB-lite"/>
    </source>
</evidence>
<organism evidence="2 3">
    <name type="scientific">Streptomyces caniferus</name>
    <dbReference type="NCBI Taxonomy" id="285557"/>
    <lineage>
        <taxon>Bacteria</taxon>
        <taxon>Bacillati</taxon>
        <taxon>Actinomycetota</taxon>
        <taxon>Actinomycetes</taxon>
        <taxon>Kitasatosporales</taxon>
        <taxon>Streptomycetaceae</taxon>
        <taxon>Streptomyces</taxon>
    </lineage>
</organism>
<reference evidence="2 3" key="1">
    <citation type="submission" date="2019-12" db="EMBL/GenBank/DDBJ databases">
        <title>Whole genome shotgun sequence of Streptomyces caniferus NBRC 15389.</title>
        <authorList>
            <person name="Ichikawa N."/>
            <person name="Kimura A."/>
            <person name="Kitahashi Y."/>
            <person name="Komaki H."/>
            <person name="Tamura T."/>
        </authorList>
    </citation>
    <scope>NUCLEOTIDE SEQUENCE [LARGE SCALE GENOMIC DNA]</scope>
    <source>
        <strain evidence="2 3">NBRC 15389</strain>
    </source>
</reference>
<sequence length="73" mass="7129">MEAPEVAGRSAGHALSFAVPVGDVLSHSPVRPAGNRGCSMGRNGTPGAEPGAGGYARGGCPTDDGEATLVPAR</sequence>
<protein>
    <submittedName>
        <fullName evidence="2">Uncharacterized protein</fullName>
    </submittedName>
</protein>
<feature type="region of interest" description="Disordered" evidence="1">
    <location>
        <begin position="25"/>
        <end position="73"/>
    </location>
</feature>
<name>A0A640SB61_9ACTN</name>
<evidence type="ECO:0000313" key="3">
    <source>
        <dbReference type="Proteomes" id="UP000435837"/>
    </source>
</evidence>
<dbReference type="Proteomes" id="UP000435837">
    <property type="component" value="Unassembled WGS sequence"/>
</dbReference>